<keyword evidence="1" id="KW-0472">Membrane</keyword>
<evidence type="ECO:0000256" key="1">
    <source>
        <dbReference type="SAM" id="Phobius"/>
    </source>
</evidence>
<evidence type="ECO:0000259" key="2">
    <source>
        <dbReference type="Pfam" id="PF14372"/>
    </source>
</evidence>
<feature type="domain" description="hAT-like transposase RNase-H fold" evidence="2">
    <location>
        <begin position="1"/>
        <end position="69"/>
    </location>
</feature>
<organism evidence="3 4">
    <name type="scientific">Dipteronia sinensis</name>
    <dbReference type="NCBI Taxonomy" id="43782"/>
    <lineage>
        <taxon>Eukaryota</taxon>
        <taxon>Viridiplantae</taxon>
        <taxon>Streptophyta</taxon>
        <taxon>Embryophyta</taxon>
        <taxon>Tracheophyta</taxon>
        <taxon>Spermatophyta</taxon>
        <taxon>Magnoliopsida</taxon>
        <taxon>eudicotyledons</taxon>
        <taxon>Gunneridae</taxon>
        <taxon>Pentapetalae</taxon>
        <taxon>rosids</taxon>
        <taxon>malvids</taxon>
        <taxon>Sapindales</taxon>
        <taxon>Sapindaceae</taxon>
        <taxon>Hippocastanoideae</taxon>
        <taxon>Acereae</taxon>
        <taxon>Dipteronia</taxon>
    </lineage>
</organism>
<reference evidence="3" key="1">
    <citation type="journal article" date="2023" name="Plant J.">
        <title>Genome sequences and population genomics provide insights into the demographic history, inbreeding, and mutation load of two 'living fossil' tree species of Dipteronia.</title>
        <authorList>
            <person name="Feng Y."/>
            <person name="Comes H.P."/>
            <person name="Chen J."/>
            <person name="Zhu S."/>
            <person name="Lu R."/>
            <person name="Zhang X."/>
            <person name="Li P."/>
            <person name="Qiu J."/>
            <person name="Olsen K.M."/>
            <person name="Qiu Y."/>
        </authorList>
    </citation>
    <scope>NUCLEOTIDE SEQUENCE</scope>
    <source>
        <strain evidence="3">NBL</strain>
    </source>
</reference>
<dbReference type="GO" id="GO:0003677">
    <property type="term" value="F:DNA binding"/>
    <property type="evidence" value="ECO:0007669"/>
    <property type="project" value="InterPro"/>
</dbReference>
<name>A0AAE0APD7_9ROSI</name>
<dbReference type="EMBL" id="JANJYJ010000003">
    <property type="protein sequence ID" value="KAK3221597.1"/>
    <property type="molecule type" value="Genomic_DNA"/>
</dbReference>
<dbReference type="Proteomes" id="UP001281410">
    <property type="component" value="Unassembled WGS sequence"/>
</dbReference>
<comment type="caution">
    <text evidence="3">The sequence shown here is derived from an EMBL/GenBank/DDBJ whole genome shotgun (WGS) entry which is preliminary data.</text>
</comment>
<keyword evidence="1" id="KW-0812">Transmembrane</keyword>
<dbReference type="Pfam" id="PF14372">
    <property type="entry name" value="hAT-like_RNase-H"/>
    <property type="match status" value="1"/>
</dbReference>
<proteinExistence type="predicted"/>
<dbReference type="InterPro" id="IPR025525">
    <property type="entry name" value="hAT-like_transposase_RNase-H"/>
</dbReference>
<evidence type="ECO:0000313" key="3">
    <source>
        <dbReference type="EMBL" id="KAK3221597.1"/>
    </source>
</evidence>
<sequence>MAENMKKKYDKNWGSYQVINPFLFIAVLLDPLHKQRLLRYIFAFLWSEDRANEMTSRVINTLNELYYQYKVIYFANVEDVDNMPIANDMPADNDEIDANSSFNSGYLKLVNETDGVDNKTEVDQ</sequence>
<protein>
    <recommendedName>
        <fullName evidence="2">hAT-like transposase RNase-H fold domain-containing protein</fullName>
    </recommendedName>
</protein>
<accession>A0AAE0APD7</accession>
<evidence type="ECO:0000313" key="4">
    <source>
        <dbReference type="Proteomes" id="UP001281410"/>
    </source>
</evidence>
<gene>
    <name evidence="3" type="ORF">Dsin_008622</name>
</gene>
<keyword evidence="4" id="KW-1185">Reference proteome</keyword>
<keyword evidence="1" id="KW-1133">Transmembrane helix</keyword>
<feature type="transmembrane region" description="Helical" evidence="1">
    <location>
        <begin position="13"/>
        <end position="32"/>
    </location>
</feature>
<dbReference type="AlphaFoldDB" id="A0AAE0APD7"/>